<dbReference type="KEGG" id="oxy:HCG48_02775"/>
<dbReference type="NCBIfam" id="TIGR01548">
    <property type="entry name" value="HAD-SF-IA-hyp1"/>
    <property type="match status" value="1"/>
</dbReference>
<reference evidence="1 2" key="1">
    <citation type="submission" date="2020-04" db="EMBL/GenBank/DDBJ databases">
        <authorList>
            <person name="Basu S."/>
            <person name="Maruthanayagam V."/>
            <person name="Chakraborty S."/>
            <person name="Pramanik A."/>
            <person name="Mukherjee J."/>
            <person name="Brink B."/>
        </authorList>
    </citation>
    <scope>NUCLEOTIDE SEQUENCE [LARGE SCALE GENOMIC DNA]</scope>
    <source>
        <strain evidence="1 2">AP17</strain>
    </source>
</reference>
<accession>A0A6H1U3W5</accession>
<gene>
    <name evidence="1" type="ORF">HCG48_02775</name>
</gene>
<dbReference type="Pfam" id="PF00702">
    <property type="entry name" value="Hydrolase"/>
    <property type="match status" value="1"/>
</dbReference>
<dbReference type="EMBL" id="CP051167">
    <property type="protein sequence ID" value="QIZ73562.1"/>
    <property type="molecule type" value="Genomic_DNA"/>
</dbReference>
<dbReference type="InterPro" id="IPR006438">
    <property type="entry name" value="HAD-SF_TIGR01548"/>
</dbReference>
<dbReference type="InterPro" id="IPR023214">
    <property type="entry name" value="HAD_sf"/>
</dbReference>
<evidence type="ECO:0000313" key="1">
    <source>
        <dbReference type="EMBL" id="QIZ73562.1"/>
    </source>
</evidence>
<organism evidence="1 2">
    <name type="scientific">Oxynema aestuarii AP17</name>
    <dbReference type="NCBI Taxonomy" id="2064643"/>
    <lineage>
        <taxon>Bacteria</taxon>
        <taxon>Bacillati</taxon>
        <taxon>Cyanobacteriota</taxon>
        <taxon>Cyanophyceae</taxon>
        <taxon>Oscillatoriophycideae</taxon>
        <taxon>Oscillatoriales</taxon>
        <taxon>Oscillatoriaceae</taxon>
        <taxon>Oxynema</taxon>
        <taxon>Oxynema aestuarii</taxon>
    </lineage>
</organism>
<keyword evidence="2" id="KW-1185">Reference proteome</keyword>
<dbReference type="AlphaFoldDB" id="A0A6H1U3W5"/>
<dbReference type="Proteomes" id="UP000500857">
    <property type="component" value="Chromosome"/>
</dbReference>
<proteinExistence type="predicted"/>
<dbReference type="GO" id="GO:0006281">
    <property type="term" value="P:DNA repair"/>
    <property type="evidence" value="ECO:0007669"/>
    <property type="project" value="TreeGrafter"/>
</dbReference>
<name>A0A6H1U3W5_9CYAN</name>
<dbReference type="Gene3D" id="3.40.50.1000">
    <property type="entry name" value="HAD superfamily/HAD-like"/>
    <property type="match status" value="1"/>
</dbReference>
<sequence>MMGAKISAIVIFDIDGVIRDVSGSYRRAIADTVEAFTEGAYRPSQDDIDRLKSEGCWNNDWHASQELVYRYFEQCGQARGDRPLDYDALVAFFQSRYRGTDPNTMNGYICQEPLLVSNGYFDRLTDAGMSWGFFSGAMRAEAAYILEGALKLKQPVVVAMEDAPSKPDPTGLFDAIARIEERHNCHNNAPVIYVGDTVADLYTVGKAQQERPQRTWVGVGVLPPHVHHNLERQAAYSENLKNAGAAIVLDNVEQLTPEVIGEIVD</sequence>
<dbReference type="PANTHER" id="PTHR43434">
    <property type="entry name" value="PHOSPHOGLYCOLATE PHOSPHATASE"/>
    <property type="match status" value="1"/>
</dbReference>
<dbReference type="SUPFAM" id="SSF56784">
    <property type="entry name" value="HAD-like"/>
    <property type="match status" value="1"/>
</dbReference>
<keyword evidence="1" id="KW-0378">Hydrolase</keyword>
<evidence type="ECO:0000313" key="2">
    <source>
        <dbReference type="Proteomes" id="UP000500857"/>
    </source>
</evidence>
<dbReference type="InterPro" id="IPR050155">
    <property type="entry name" value="HAD-like_hydrolase_sf"/>
</dbReference>
<dbReference type="GO" id="GO:0008967">
    <property type="term" value="F:phosphoglycolate phosphatase activity"/>
    <property type="evidence" value="ECO:0007669"/>
    <property type="project" value="TreeGrafter"/>
</dbReference>
<dbReference type="InterPro" id="IPR036412">
    <property type="entry name" value="HAD-like_sf"/>
</dbReference>
<dbReference type="PANTHER" id="PTHR43434:SF1">
    <property type="entry name" value="PHOSPHOGLYCOLATE PHOSPHATASE"/>
    <property type="match status" value="1"/>
</dbReference>
<protein>
    <submittedName>
        <fullName evidence="1">TIGR01548 family HAD-type hydrolase</fullName>
    </submittedName>
</protein>